<dbReference type="InterPro" id="IPR027469">
    <property type="entry name" value="Cation_efflux_TMD_sf"/>
</dbReference>
<evidence type="ECO:0000313" key="7">
    <source>
        <dbReference type="EMBL" id="NML95672.1"/>
    </source>
</evidence>
<evidence type="ECO:0000256" key="3">
    <source>
        <dbReference type="ARBA" id="ARBA00022989"/>
    </source>
</evidence>
<keyword evidence="2 5" id="KW-0812">Transmembrane</keyword>
<keyword evidence="8" id="KW-1185">Reference proteome</keyword>
<protein>
    <submittedName>
        <fullName evidence="7">Cation transporter</fullName>
    </submittedName>
</protein>
<dbReference type="RefSeq" id="WP_169494876.1">
    <property type="nucleotide sequence ID" value="NZ_JABBGM010000011.1"/>
</dbReference>
<feature type="transmembrane region" description="Helical" evidence="5">
    <location>
        <begin position="9"/>
        <end position="31"/>
    </location>
</feature>
<evidence type="ECO:0000256" key="4">
    <source>
        <dbReference type="ARBA" id="ARBA00023136"/>
    </source>
</evidence>
<name>A0A7Y0BSD3_9SPHN</name>
<evidence type="ECO:0000256" key="5">
    <source>
        <dbReference type="SAM" id="Phobius"/>
    </source>
</evidence>
<dbReference type="AlphaFoldDB" id="A0A7Y0BSD3"/>
<dbReference type="EMBL" id="JABBGM010000011">
    <property type="protein sequence ID" value="NML95672.1"/>
    <property type="molecule type" value="Genomic_DNA"/>
</dbReference>
<dbReference type="InterPro" id="IPR058533">
    <property type="entry name" value="Cation_efflux_TM"/>
</dbReference>
<feature type="transmembrane region" description="Helical" evidence="5">
    <location>
        <begin position="99"/>
        <end position="120"/>
    </location>
</feature>
<dbReference type="GO" id="GO:0016020">
    <property type="term" value="C:membrane"/>
    <property type="evidence" value="ECO:0007669"/>
    <property type="project" value="UniProtKB-SubCell"/>
</dbReference>
<feature type="transmembrane region" description="Helical" evidence="5">
    <location>
        <begin position="43"/>
        <end position="62"/>
    </location>
</feature>
<accession>A0A7Y0BSD3</accession>
<dbReference type="Gene3D" id="1.20.1510.10">
    <property type="entry name" value="Cation efflux protein transmembrane domain"/>
    <property type="match status" value="1"/>
</dbReference>
<evidence type="ECO:0000259" key="6">
    <source>
        <dbReference type="Pfam" id="PF01545"/>
    </source>
</evidence>
<feature type="domain" description="Cation efflux protein transmembrane" evidence="6">
    <location>
        <begin position="11"/>
        <end position="178"/>
    </location>
</feature>
<comment type="subcellular location">
    <subcellularLocation>
        <location evidence="1">Membrane</location>
        <topology evidence="1">Multi-pass membrane protein</topology>
    </subcellularLocation>
</comment>
<comment type="caution">
    <text evidence="7">The sequence shown here is derived from an EMBL/GenBank/DDBJ whole genome shotgun (WGS) entry which is preliminary data.</text>
</comment>
<evidence type="ECO:0000313" key="8">
    <source>
        <dbReference type="Proteomes" id="UP000583556"/>
    </source>
</evidence>
<feature type="transmembrane region" description="Helical" evidence="5">
    <location>
        <begin position="141"/>
        <end position="160"/>
    </location>
</feature>
<keyword evidence="4 5" id="KW-0472">Membrane</keyword>
<dbReference type="GO" id="GO:0008324">
    <property type="term" value="F:monoatomic cation transmembrane transporter activity"/>
    <property type="evidence" value="ECO:0007669"/>
    <property type="project" value="InterPro"/>
</dbReference>
<gene>
    <name evidence="7" type="ORF">HHL27_18525</name>
</gene>
<evidence type="ECO:0000256" key="1">
    <source>
        <dbReference type="ARBA" id="ARBA00004141"/>
    </source>
</evidence>
<sequence length="196" mass="20825">MTGSTVRRAIVIVALCNLAYFFIEGTVALRIGSASLLADSADFFEDATVNFLILMALGWSALARRRVGYLLALVLLLPAIAFLATLWSKVSHPLPPDAFALSITGLGALVVNLGCALLLARVRHVHGSLTRAAFLSARNDAFANVGIIGAGLVTLGWSSVWPDIVVGLAIAWMNLDAAKEVWEAARSEGEELEPEP</sequence>
<dbReference type="Pfam" id="PF01545">
    <property type="entry name" value="Cation_efflux"/>
    <property type="match status" value="1"/>
</dbReference>
<dbReference type="Proteomes" id="UP000583556">
    <property type="component" value="Unassembled WGS sequence"/>
</dbReference>
<proteinExistence type="predicted"/>
<reference evidence="7 8" key="1">
    <citation type="submission" date="2020-04" db="EMBL/GenBank/DDBJ databases">
        <title>Novosphingobium sp. TW-4 isolated from soil.</title>
        <authorList>
            <person name="Dahal R.H."/>
            <person name="Chaudhary D.K."/>
        </authorList>
    </citation>
    <scope>NUCLEOTIDE SEQUENCE [LARGE SCALE GENOMIC DNA]</scope>
    <source>
        <strain evidence="7 8">TW-4</strain>
    </source>
</reference>
<evidence type="ECO:0000256" key="2">
    <source>
        <dbReference type="ARBA" id="ARBA00022692"/>
    </source>
</evidence>
<organism evidence="7 8">
    <name type="scientific">Novosphingobium olei</name>
    <dbReference type="NCBI Taxonomy" id="2728851"/>
    <lineage>
        <taxon>Bacteria</taxon>
        <taxon>Pseudomonadati</taxon>
        <taxon>Pseudomonadota</taxon>
        <taxon>Alphaproteobacteria</taxon>
        <taxon>Sphingomonadales</taxon>
        <taxon>Sphingomonadaceae</taxon>
        <taxon>Novosphingobium</taxon>
    </lineage>
</organism>
<dbReference type="SUPFAM" id="SSF161111">
    <property type="entry name" value="Cation efflux protein transmembrane domain-like"/>
    <property type="match status" value="1"/>
</dbReference>
<keyword evidence="3 5" id="KW-1133">Transmembrane helix</keyword>
<feature type="transmembrane region" description="Helical" evidence="5">
    <location>
        <begin position="69"/>
        <end position="87"/>
    </location>
</feature>